<dbReference type="RefSeq" id="WP_165119098.1">
    <property type="nucleotide sequence ID" value="NZ_JAAKZG010000006.1"/>
</dbReference>
<accession>A0A7C9V8X5</accession>
<keyword evidence="4 6" id="KW-1133">Transmembrane helix</keyword>
<dbReference type="EMBL" id="JAAKZG010000006">
    <property type="protein sequence ID" value="NGN42743.1"/>
    <property type="molecule type" value="Genomic_DNA"/>
</dbReference>
<keyword evidence="2" id="KW-1003">Cell membrane</keyword>
<comment type="subcellular location">
    <subcellularLocation>
        <location evidence="1">Cell membrane</location>
        <topology evidence="1">Multi-pass membrane protein</topology>
    </subcellularLocation>
</comment>
<evidence type="ECO:0000256" key="2">
    <source>
        <dbReference type="ARBA" id="ARBA00022475"/>
    </source>
</evidence>
<comment type="caution">
    <text evidence="7">The sequence shown here is derived from an EMBL/GenBank/DDBJ whole genome shotgun (WGS) entry which is preliminary data.</text>
</comment>
<keyword evidence="5 6" id="KW-0472">Membrane</keyword>
<evidence type="ECO:0000256" key="6">
    <source>
        <dbReference type="SAM" id="Phobius"/>
    </source>
</evidence>
<gene>
    <name evidence="7" type="ORF">G6N74_16870</name>
</gene>
<feature type="transmembrane region" description="Helical" evidence="6">
    <location>
        <begin position="146"/>
        <end position="170"/>
    </location>
</feature>
<feature type="transmembrane region" description="Helical" evidence="6">
    <location>
        <begin position="191"/>
        <end position="208"/>
    </location>
</feature>
<dbReference type="PANTHER" id="PTHR30086:SF20">
    <property type="entry name" value="ARGININE EXPORTER PROTEIN ARGO-RELATED"/>
    <property type="match status" value="1"/>
</dbReference>
<evidence type="ECO:0000313" key="7">
    <source>
        <dbReference type="EMBL" id="NGN42743.1"/>
    </source>
</evidence>
<dbReference type="GO" id="GO:0015171">
    <property type="term" value="F:amino acid transmembrane transporter activity"/>
    <property type="evidence" value="ECO:0007669"/>
    <property type="project" value="TreeGrafter"/>
</dbReference>
<dbReference type="InterPro" id="IPR001123">
    <property type="entry name" value="LeuE-type"/>
</dbReference>
<protein>
    <submittedName>
        <fullName evidence="7">LysE family translocator</fullName>
    </submittedName>
</protein>
<proteinExistence type="predicted"/>
<reference evidence="7 8" key="1">
    <citation type="submission" date="2020-02" db="EMBL/GenBank/DDBJ databases">
        <title>Genome sequence of the type strain CGMCC 1.15528 of Mesorhizobium zhangyense.</title>
        <authorList>
            <person name="Gao J."/>
            <person name="Sun J."/>
        </authorList>
    </citation>
    <scope>NUCLEOTIDE SEQUENCE [LARGE SCALE GENOMIC DNA]</scope>
    <source>
        <strain evidence="7 8">CGMCC 1.15528</strain>
    </source>
</reference>
<name>A0A7C9V8X5_9HYPH</name>
<feature type="transmembrane region" description="Helical" evidence="6">
    <location>
        <begin position="6"/>
        <end position="29"/>
    </location>
</feature>
<keyword evidence="3 6" id="KW-0812">Transmembrane</keyword>
<evidence type="ECO:0000256" key="5">
    <source>
        <dbReference type="ARBA" id="ARBA00023136"/>
    </source>
</evidence>
<dbReference type="GO" id="GO:0005886">
    <property type="term" value="C:plasma membrane"/>
    <property type="evidence" value="ECO:0007669"/>
    <property type="project" value="UniProtKB-SubCell"/>
</dbReference>
<evidence type="ECO:0000313" key="8">
    <source>
        <dbReference type="Proteomes" id="UP000481252"/>
    </source>
</evidence>
<organism evidence="7 8">
    <name type="scientific">Mesorhizobium zhangyense</name>
    <dbReference type="NCBI Taxonomy" id="1776730"/>
    <lineage>
        <taxon>Bacteria</taxon>
        <taxon>Pseudomonadati</taxon>
        <taxon>Pseudomonadota</taxon>
        <taxon>Alphaproteobacteria</taxon>
        <taxon>Hyphomicrobiales</taxon>
        <taxon>Phyllobacteriaceae</taxon>
        <taxon>Mesorhizobium</taxon>
    </lineage>
</organism>
<evidence type="ECO:0000256" key="1">
    <source>
        <dbReference type="ARBA" id="ARBA00004651"/>
    </source>
</evidence>
<feature type="transmembrane region" description="Helical" evidence="6">
    <location>
        <begin position="41"/>
        <end position="65"/>
    </location>
</feature>
<dbReference type="Pfam" id="PF01810">
    <property type="entry name" value="LysE"/>
    <property type="match status" value="1"/>
</dbReference>
<feature type="transmembrane region" description="Helical" evidence="6">
    <location>
        <begin position="71"/>
        <end position="91"/>
    </location>
</feature>
<sequence>MTYTENLWLFLTLLFGIIIVPGMDMLFVLANSLTRGRNAGLSATAGVMAGGAIHTLFGALAVGILTTLAPSVFTVMLFVGAGYMAWIGITLMRSSIAIDAVGTATARSLWVAFRQGAVTCLLNPKAYLFVLAVYPQFLKPQYGAIWSQALVMGIMTVLMQLGVYGGLALAAGRSRDFLVSSPQATMLAGRAAGAIFIVVAGLTAWHGWAAS</sequence>
<dbReference type="Proteomes" id="UP000481252">
    <property type="component" value="Unassembled WGS sequence"/>
</dbReference>
<evidence type="ECO:0000256" key="4">
    <source>
        <dbReference type="ARBA" id="ARBA00022989"/>
    </source>
</evidence>
<evidence type="ECO:0000256" key="3">
    <source>
        <dbReference type="ARBA" id="ARBA00022692"/>
    </source>
</evidence>
<keyword evidence="8" id="KW-1185">Reference proteome</keyword>
<dbReference type="PANTHER" id="PTHR30086">
    <property type="entry name" value="ARGININE EXPORTER PROTEIN ARGO"/>
    <property type="match status" value="1"/>
</dbReference>
<dbReference type="AlphaFoldDB" id="A0A7C9V8X5"/>